<sequence length="60" mass="6758">MSEQKNQLLDAIKSLYAQLETANTAFFHSKSSADEQHVRHLEAQMNEIIDALVMLESPPS</sequence>
<accession>A0A315EUQ2</accession>
<proteinExistence type="predicted"/>
<comment type="caution">
    <text evidence="1">The sequence shown here is derived from an EMBL/GenBank/DDBJ whole genome shotgun (WGS) entry which is preliminary data.</text>
</comment>
<protein>
    <submittedName>
        <fullName evidence="1">Uncharacterized protein</fullName>
    </submittedName>
</protein>
<organism evidence="1 2">
    <name type="scientific">Limnohabitans curvus</name>
    <dbReference type="NCBI Taxonomy" id="323423"/>
    <lineage>
        <taxon>Bacteria</taxon>
        <taxon>Pseudomonadati</taxon>
        <taxon>Pseudomonadota</taxon>
        <taxon>Betaproteobacteria</taxon>
        <taxon>Burkholderiales</taxon>
        <taxon>Comamonadaceae</taxon>
        <taxon>Limnohabitans</taxon>
    </lineage>
</organism>
<reference evidence="1 2" key="1">
    <citation type="submission" date="2017-04" db="EMBL/GenBank/DDBJ databases">
        <title>Unexpected and diverse lifestyles within the genus Limnohabitans.</title>
        <authorList>
            <person name="Kasalicky V."/>
            <person name="Mehrshad M."/>
            <person name="Andrei S.-A."/>
            <person name="Salcher M."/>
            <person name="Kratochvilova H."/>
            <person name="Simek K."/>
            <person name="Ghai R."/>
        </authorList>
    </citation>
    <scope>NUCLEOTIDE SEQUENCE [LARGE SCALE GENOMIC DNA]</scope>
    <source>
        <strain evidence="1 2">MWH-C5</strain>
    </source>
</reference>
<evidence type="ECO:0000313" key="2">
    <source>
        <dbReference type="Proteomes" id="UP000251341"/>
    </source>
</evidence>
<dbReference type="RefSeq" id="WP_108359834.1">
    <property type="nucleotide sequence ID" value="NZ_NESP01000001.1"/>
</dbReference>
<keyword evidence="2" id="KW-1185">Reference proteome</keyword>
<name>A0A315EUQ2_9BURK</name>
<dbReference type="EMBL" id="NESP01000001">
    <property type="protein sequence ID" value="PUE59682.1"/>
    <property type="molecule type" value="Genomic_DNA"/>
</dbReference>
<dbReference type="AlphaFoldDB" id="A0A315EUQ2"/>
<gene>
    <name evidence="1" type="ORF">B9Z44_08890</name>
</gene>
<dbReference type="Proteomes" id="UP000251341">
    <property type="component" value="Unassembled WGS sequence"/>
</dbReference>
<evidence type="ECO:0000313" key="1">
    <source>
        <dbReference type="EMBL" id="PUE59682.1"/>
    </source>
</evidence>